<dbReference type="Gene3D" id="3.40.630.30">
    <property type="match status" value="1"/>
</dbReference>
<dbReference type="Proteomes" id="UP000799770">
    <property type="component" value="Unassembled WGS sequence"/>
</dbReference>
<keyword evidence="2" id="KW-0012">Acyltransferase</keyword>
<protein>
    <submittedName>
        <fullName evidence="2">Acyl-CoA N-acyltransferase</fullName>
    </submittedName>
</protein>
<dbReference type="EMBL" id="ML977343">
    <property type="protein sequence ID" value="KAF2109225.1"/>
    <property type="molecule type" value="Genomic_DNA"/>
</dbReference>
<dbReference type="PANTHER" id="PTHR43233">
    <property type="entry name" value="FAMILY N-ACETYLTRANSFERASE, PUTATIVE (AFU_ORTHOLOGUE AFUA_6G03350)-RELATED"/>
    <property type="match status" value="1"/>
</dbReference>
<name>A0A6A5YQ20_9PLEO</name>
<dbReference type="Pfam" id="PF13508">
    <property type="entry name" value="Acetyltransf_7"/>
    <property type="match status" value="1"/>
</dbReference>
<organism evidence="2 3">
    <name type="scientific">Lophiotrema nucula</name>
    <dbReference type="NCBI Taxonomy" id="690887"/>
    <lineage>
        <taxon>Eukaryota</taxon>
        <taxon>Fungi</taxon>
        <taxon>Dikarya</taxon>
        <taxon>Ascomycota</taxon>
        <taxon>Pezizomycotina</taxon>
        <taxon>Dothideomycetes</taxon>
        <taxon>Pleosporomycetidae</taxon>
        <taxon>Pleosporales</taxon>
        <taxon>Lophiotremataceae</taxon>
        <taxon>Lophiotrema</taxon>
    </lineage>
</organism>
<evidence type="ECO:0000313" key="2">
    <source>
        <dbReference type="EMBL" id="KAF2109225.1"/>
    </source>
</evidence>
<dbReference type="OrthoDB" id="2744543at2759"/>
<gene>
    <name evidence="2" type="ORF">BDV96DRAFT_503131</name>
</gene>
<dbReference type="GO" id="GO:0016747">
    <property type="term" value="F:acyltransferase activity, transferring groups other than amino-acyl groups"/>
    <property type="evidence" value="ECO:0007669"/>
    <property type="project" value="InterPro"/>
</dbReference>
<sequence length="170" mass="19144">MAWEYVILNRLPTAQNYHDLRRDANLTPPPMHGDIVQRALDNSFVCFLAFERNLMLDDTTPGSNQEAVGMGRLLGDGTLFLQLCDVAVHPAHQGKGIGKQIIQKLVEYTDEHAPQAYVSLVGEPMGQGLYTKYGFEDVSPSIGMFYCPRIQNDPEFRKLRESKAAQMTRK</sequence>
<dbReference type="UniPathway" id="UPA00113">
    <property type="reaction ID" value="UER00529"/>
</dbReference>
<proteinExistence type="predicted"/>
<feature type="domain" description="N-acetyltransferase" evidence="1">
    <location>
        <begin position="7"/>
        <end position="161"/>
    </location>
</feature>
<dbReference type="GO" id="GO:0006048">
    <property type="term" value="P:UDP-N-acetylglucosamine biosynthetic process"/>
    <property type="evidence" value="ECO:0007669"/>
    <property type="project" value="UniProtKB-UniPathway"/>
</dbReference>
<dbReference type="AlphaFoldDB" id="A0A6A5YQ20"/>
<accession>A0A6A5YQ20</accession>
<dbReference type="PANTHER" id="PTHR43233:SF1">
    <property type="entry name" value="FAMILY N-ACETYLTRANSFERASE, PUTATIVE (AFU_ORTHOLOGUE AFUA_6G03350)-RELATED"/>
    <property type="match status" value="1"/>
</dbReference>
<dbReference type="InterPro" id="IPR016181">
    <property type="entry name" value="Acyl_CoA_acyltransferase"/>
</dbReference>
<keyword evidence="2" id="KW-0808">Transferase</keyword>
<dbReference type="InterPro" id="IPR053144">
    <property type="entry name" value="Acetyltransferase_Butenolide"/>
</dbReference>
<dbReference type="PROSITE" id="PS51186">
    <property type="entry name" value="GNAT"/>
    <property type="match status" value="1"/>
</dbReference>
<evidence type="ECO:0000313" key="3">
    <source>
        <dbReference type="Proteomes" id="UP000799770"/>
    </source>
</evidence>
<dbReference type="SUPFAM" id="SSF55729">
    <property type="entry name" value="Acyl-CoA N-acyltransferases (Nat)"/>
    <property type="match status" value="1"/>
</dbReference>
<evidence type="ECO:0000259" key="1">
    <source>
        <dbReference type="PROSITE" id="PS51186"/>
    </source>
</evidence>
<keyword evidence="3" id="KW-1185">Reference proteome</keyword>
<dbReference type="CDD" id="cd04301">
    <property type="entry name" value="NAT_SF"/>
    <property type="match status" value="1"/>
</dbReference>
<dbReference type="InterPro" id="IPR000182">
    <property type="entry name" value="GNAT_dom"/>
</dbReference>
<reference evidence="2" key="1">
    <citation type="journal article" date="2020" name="Stud. Mycol.">
        <title>101 Dothideomycetes genomes: a test case for predicting lifestyles and emergence of pathogens.</title>
        <authorList>
            <person name="Haridas S."/>
            <person name="Albert R."/>
            <person name="Binder M."/>
            <person name="Bloem J."/>
            <person name="Labutti K."/>
            <person name="Salamov A."/>
            <person name="Andreopoulos B."/>
            <person name="Baker S."/>
            <person name="Barry K."/>
            <person name="Bills G."/>
            <person name="Bluhm B."/>
            <person name="Cannon C."/>
            <person name="Castanera R."/>
            <person name="Culley D."/>
            <person name="Daum C."/>
            <person name="Ezra D."/>
            <person name="Gonzalez J."/>
            <person name="Henrissat B."/>
            <person name="Kuo A."/>
            <person name="Liang C."/>
            <person name="Lipzen A."/>
            <person name="Lutzoni F."/>
            <person name="Magnuson J."/>
            <person name="Mondo S."/>
            <person name="Nolan M."/>
            <person name="Ohm R."/>
            <person name="Pangilinan J."/>
            <person name="Park H.-J."/>
            <person name="Ramirez L."/>
            <person name="Alfaro M."/>
            <person name="Sun H."/>
            <person name="Tritt A."/>
            <person name="Yoshinaga Y."/>
            <person name="Zwiers L.-H."/>
            <person name="Turgeon B."/>
            <person name="Goodwin S."/>
            <person name="Spatafora J."/>
            <person name="Crous P."/>
            <person name="Grigoriev I."/>
        </authorList>
    </citation>
    <scope>NUCLEOTIDE SEQUENCE</scope>
    <source>
        <strain evidence="2">CBS 627.86</strain>
    </source>
</reference>